<keyword evidence="3" id="KW-1185">Reference proteome</keyword>
<accession>A0A562ZUW2</accession>
<keyword evidence="1" id="KW-0732">Signal</keyword>
<evidence type="ECO:0000313" key="3">
    <source>
        <dbReference type="Proteomes" id="UP000318199"/>
    </source>
</evidence>
<reference evidence="2 3" key="1">
    <citation type="submission" date="2019-07" db="EMBL/GenBank/DDBJ databases">
        <title>Caenimonas sedimenti sp. nov., isolated from activated sludge.</title>
        <authorList>
            <person name="Xu J."/>
        </authorList>
    </citation>
    <scope>NUCLEOTIDE SEQUENCE [LARGE SCALE GENOMIC DNA]</scope>
    <source>
        <strain evidence="2 3">HX-9-20</strain>
    </source>
</reference>
<name>A0A562ZUW2_9BURK</name>
<evidence type="ECO:0000313" key="2">
    <source>
        <dbReference type="EMBL" id="TWO71944.1"/>
    </source>
</evidence>
<dbReference type="EMBL" id="VOBQ01000005">
    <property type="protein sequence ID" value="TWO71944.1"/>
    <property type="molecule type" value="Genomic_DNA"/>
</dbReference>
<proteinExistence type="predicted"/>
<dbReference type="RefSeq" id="WP_145892503.1">
    <property type="nucleotide sequence ID" value="NZ_VOBQ01000005.1"/>
</dbReference>
<feature type="chain" id="PRO_5021754032" evidence="1">
    <location>
        <begin position="27"/>
        <end position="236"/>
    </location>
</feature>
<organism evidence="2 3">
    <name type="scientific">Caenimonas sedimenti</name>
    <dbReference type="NCBI Taxonomy" id="2596921"/>
    <lineage>
        <taxon>Bacteria</taxon>
        <taxon>Pseudomonadati</taxon>
        <taxon>Pseudomonadota</taxon>
        <taxon>Betaproteobacteria</taxon>
        <taxon>Burkholderiales</taxon>
        <taxon>Comamonadaceae</taxon>
        <taxon>Caenimonas</taxon>
    </lineage>
</organism>
<dbReference type="Proteomes" id="UP000318199">
    <property type="component" value="Unassembled WGS sequence"/>
</dbReference>
<protein>
    <submittedName>
        <fullName evidence="2">Uncharacterized protein</fullName>
    </submittedName>
</protein>
<gene>
    <name evidence="2" type="ORF">FN976_08120</name>
</gene>
<dbReference type="AlphaFoldDB" id="A0A562ZUW2"/>
<dbReference type="OrthoDB" id="8900715at2"/>
<sequence>MRKILHRAAFALAIALAAGAGSPVWAQSRNLAPGFTVRAPATKLVVVPADMELFSLSAGGVAEPRADWTATAQQHFRTALLAQKDVVGTDLVEFKDKDMDELVPVNTLHGAVAQAVWLHHMLGIAKLPTKEDRLDWSLGEAVKPLRDKSGADYALFFWIRDSYASPERKAAMVALAIVGIGITGGIQIGYASLVDLRDGRIVWFNNLGRAFGDLREAKPAEETVEALLKGFPARRP</sequence>
<evidence type="ECO:0000256" key="1">
    <source>
        <dbReference type="SAM" id="SignalP"/>
    </source>
</evidence>
<comment type="caution">
    <text evidence="2">The sequence shown here is derived from an EMBL/GenBank/DDBJ whole genome shotgun (WGS) entry which is preliminary data.</text>
</comment>
<feature type="signal peptide" evidence="1">
    <location>
        <begin position="1"/>
        <end position="26"/>
    </location>
</feature>